<reference evidence="3" key="1">
    <citation type="submission" date="2025-08" db="UniProtKB">
        <authorList>
            <consortium name="RefSeq"/>
        </authorList>
    </citation>
    <scope>IDENTIFICATION</scope>
    <source>
        <tissue evidence="3">Gonads</tissue>
    </source>
</reference>
<dbReference type="InParanoid" id="A0A2R2MIL8"/>
<dbReference type="Proteomes" id="UP000085678">
    <property type="component" value="Unplaced"/>
</dbReference>
<gene>
    <name evidence="3" type="primary">LOC106153238</name>
</gene>
<dbReference type="AlphaFoldDB" id="A0A2R2MIL8"/>
<accession>A0A2R2MIL8</accession>
<evidence type="ECO:0000313" key="3">
    <source>
        <dbReference type="RefSeq" id="XP_023929902.1"/>
    </source>
</evidence>
<dbReference type="RefSeq" id="XP_023929902.1">
    <property type="nucleotide sequence ID" value="XM_024074134.1"/>
</dbReference>
<evidence type="ECO:0000313" key="2">
    <source>
        <dbReference type="Proteomes" id="UP000085678"/>
    </source>
</evidence>
<sequence length="265" mass="29587">MDTQEIVNSDQSDDGMSLHSGEVLNALTKSFWSKISDCQNEETVSQEIPSMMMSGKQECITSSMNSAEDMTMVETNRVKLDQMSLCHNGDVTMNIQNSDNLNKHGNKQESSAVIKEHPEDLDEESNDSQSTVFSLCVRSYSTATLKDVEIIPNASVVSSFSPYLPNPPSLCKKCEDKQIREHDVESDDETVLDFEESFFPHSQPPVLSHETIPVPGTSQPIEDVESDVCELDISQSLLEPKNYSPIQTSRPSSQIARDYTFEEFS</sequence>
<feature type="region of interest" description="Disordered" evidence="1">
    <location>
        <begin position="96"/>
        <end position="127"/>
    </location>
</feature>
<keyword evidence="2" id="KW-1185">Reference proteome</keyword>
<proteinExistence type="predicted"/>
<organism evidence="2 3">
    <name type="scientific">Lingula anatina</name>
    <name type="common">Brachiopod</name>
    <name type="synonym">Lingula unguis</name>
    <dbReference type="NCBI Taxonomy" id="7574"/>
    <lineage>
        <taxon>Eukaryota</taxon>
        <taxon>Metazoa</taxon>
        <taxon>Spiralia</taxon>
        <taxon>Lophotrochozoa</taxon>
        <taxon>Brachiopoda</taxon>
        <taxon>Linguliformea</taxon>
        <taxon>Lingulata</taxon>
        <taxon>Lingulida</taxon>
        <taxon>Linguloidea</taxon>
        <taxon>Lingulidae</taxon>
        <taxon>Lingula</taxon>
    </lineage>
</organism>
<evidence type="ECO:0000256" key="1">
    <source>
        <dbReference type="SAM" id="MobiDB-lite"/>
    </source>
</evidence>
<protein>
    <submittedName>
        <fullName evidence="3">Uncharacterized protein LOC106153238</fullName>
    </submittedName>
</protein>
<dbReference type="GeneID" id="106153238"/>
<dbReference type="KEGG" id="lak:106153238"/>
<name>A0A2R2MIL8_LINAN</name>